<dbReference type="InterPro" id="IPR006037">
    <property type="entry name" value="RCK_C"/>
</dbReference>
<dbReference type="NCBIfam" id="NF003716">
    <property type="entry name" value="PRK05326.1-3"/>
    <property type="match status" value="1"/>
</dbReference>
<evidence type="ECO:0000256" key="3">
    <source>
        <dbReference type="ARBA" id="ARBA00022449"/>
    </source>
</evidence>
<dbReference type="PANTHER" id="PTHR32507:SF7">
    <property type="entry name" value="K(+)_H(+) ANTIPORTER NHAP2"/>
    <property type="match status" value="1"/>
</dbReference>
<dbReference type="GO" id="GO:0006813">
    <property type="term" value="P:potassium ion transport"/>
    <property type="evidence" value="ECO:0007669"/>
    <property type="project" value="InterPro"/>
</dbReference>
<reference evidence="11 12" key="1">
    <citation type="submission" date="2018-10" db="EMBL/GenBank/DDBJ databases">
        <title>Draft genome sequence of Bacillus salarius IM0101, isolated from a hypersaline soil in Inner Mongolia, China.</title>
        <authorList>
            <person name="Yamprayoonswat W."/>
            <person name="Boonvisut S."/>
            <person name="Jumpathong W."/>
            <person name="Sittihan S."/>
            <person name="Ruangsuj P."/>
            <person name="Wanthongcharoen S."/>
            <person name="Thongpramul N."/>
            <person name="Pimmason S."/>
            <person name="Yu B."/>
            <person name="Yasawong M."/>
        </authorList>
    </citation>
    <scope>NUCLEOTIDE SEQUENCE [LARGE SCALE GENOMIC DNA]</scope>
    <source>
        <strain evidence="11 12">IM0101</strain>
    </source>
</reference>
<comment type="subcellular location">
    <subcellularLocation>
        <location evidence="1">Cell membrane</location>
        <topology evidence="1">Multi-pass membrane protein</topology>
    </subcellularLocation>
</comment>
<evidence type="ECO:0000259" key="10">
    <source>
        <dbReference type="PROSITE" id="PS51202"/>
    </source>
</evidence>
<dbReference type="GO" id="GO:0008324">
    <property type="term" value="F:monoatomic cation transmembrane transporter activity"/>
    <property type="evidence" value="ECO:0007669"/>
    <property type="project" value="InterPro"/>
</dbReference>
<organism evidence="11 12">
    <name type="scientific">Salibacterium salarium</name>
    <dbReference type="NCBI Taxonomy" id="284579"/>
    <lineage>
        <taxon>Bacteria</taxon>
        <taxon>Bacillati</taxon>
        <taxon>Bacillota</taxon>
        <taxon>Bacilli</taxon>
        <taxon>Bacillales</taxon>
        <taxon>Bacillaceae</taxon>
    </lineage>
</organism>
<evidence type="ECO:0000313" key="11">
    <source>
        <dbReference type="EMBL" id="RSL34933.1"/>
    </source>
</evidence>
<sequence length="488" mass="53006">MFVGGFDIDSFVLLAALLLIVGVMVTKFSSRLGMPSLILFILVGMLIGSDGLGIIYFDNAKQAQLVGIMALVIILFEGGTQTKWSTIRSVIWPSLSLATIGVLITSMLVGLAAKYIVDLTWMESFLLGAIVGSTDAAAVFASLKERNIKTKIASTMEAESGTNDPMAVFLTLVFIELITVNEPNYWLVFGSFFWQMGVGLIMGILLGKIASMSINRINLDSSGLYPIFALSFALLTYSVASLLNASGFLAVYVAALIIGNSELTYRHSIFRFNEGFAWMAQILMFIILGLLASPEQILSPSVIGSGLFLSAVLILIARPIATYLSILGMKYSTKEKLFLSWAGLRGAVPIVLATFAIVADVESGPMIFNVVFFIVLTSALIQGSSISLLSNKLGLSGPKKETPTHSLELISIGKANAEIIEFKTEENTSIVGKSLQDIDFPDSVLISAIVRDDELVTPYGETIIQENDFLYILVSRKEKNKLRHMLKR</sequence>
<keyword evidence="8 9" id="KW-0472">Membrane</keyword>
<dbReference type="Gene3D" id="1.20.1530.20">
    <property type="match status" value="1"/>
</dbReference>
<feature type="domain" description="RCK C-terminal" evidence="10">
    <location>
        <begin position="407"/>
        <end position="488"/>
    </location>
</feature>
<feature type="transmembrane region" description="Helical" evidence="9">
    <location>
        <begin position="275"/>
        <end position="292"/>
    </location>
</feature>
<evidence type="ECO:0000256" key="5">
    <source>
        <dbReference type="ARBA" id="ARBA00022692"/>
    </source>
</evidence>
<dbReference type="EMBL" id="RBVX01000002">
    <property type="protein sequence ID" value="RSL34933.1"/>
    <property type="molecule type" value="Genomic_DNA"/>
</dbReference>
<keyword evidence="2" id="KW-0813">Transport</keyword>
<dbReference type="RefSeq" id="WP_125554492.1">
    <property type="nucleotide sequence ID" value="NZ_RBVX01000002.1"/>
</dbReference>
<proteinExistence type="predicted"/>
<evidence type="ECO:0000256" key="4">
    <source>
        <dbReference type="ARBA" id="ARBA00022475"/>
    </source>
</evidence>
<dbReference type="Proteomes" id="UP000275076">
    <property type="component" value="Unassembled WGS sequence"/>
</dbReference>
<dbReference type="Pfam" id="PF02080">
    <property type="entry name" value="TrkA_C"/>
    <property type="match status" value="1"/>
</dbReference>
<evidence type="ECO:0000256" key="9">
    <source>
        <dbReference type="SAM" id="Phobius"/>
    </source>
</evidence>
<feature type="transmembrane region" description="Helical" evidence="9">
    <location>
        <begin position="6"/>
        <end position="25"/>
    </location>
</feature>
<accession>A0A428N973</accession>
<feature type="transmembrane region" description="Helical" evidence="9">
    <location>
        <begin position="125"/>
        <end position="143"/>
    </location>
</feature>
<feature type="transmembrane region" description="Helical" evidence="9">
    <location>
        <begin position="370"/>
        <end position="390"/>
    </location>
</feature>
<dbReference type="PANTHER" id="PTHR32507">
    <property type="entry name" value="NA(+)/H(+) ANTIPORTER 1"/>
    <property type="match status" value="1"/>
</dbReference>
<dbReference type="InterPro" id="IPR038770">
    <property type="entry name" value="Na+/solute_symporter_sf"/>
</dbReference>
<dbReference type="InterPro" id="IPR006153">
    <property type="entry name" value="Cation/H_exchanger_TM"/>
</dbReference>
<feature type="transmembrane region" description="Helical" evidence="9">
    <location>
        <begin position="192"/>
        <end position="211"/>
    </location>
</feature>
<keyword evidence="4" id="KW-1003">Cell membrane</keyword>
<feature type="transmembrane region" description="Helical" evidence="9">
    <location>
        <begin position="298"/>
        <end position="317"/>
    </location>
</feature>
<keyword evidence="12" id="KW-1185">Reference proteome</keyword>
<comment type="caution">
    <text evidence="11">The sequence shown here is derived from an EMBL/GenBank/DDBJ whole genome shotgun (WGS) entry which is preliminary data.</text>
</comment>
<keyword evidence="6 9" id="KW-1133">Transmembrane helix</keyword>
<dbReference type="GO" id="GO:1902600">
    <property type="term" value="P:proton transmembrane transport"/>
    <property type="evidence" value="ECO:0007669"/>
    <property type="project" value="InterPro"/>
</dbReference>
<feature type="transmembrane region" description="Helical" evidence="9">
    <location>
        <begin position="37"/>
        <end position="57"/>
    </location>
</feature>
<evidence type="ECO:0000256" key="1">
    <source>
        <dbReference type="ARBA" id="ARBA00004651"/>
    </source>
</evidence>
<evidence type="ECO:0000256" key="2">
    <source>
        <dbReference type="ARBA" id="ARBA00022448"/>
    </source>
</evidence>
<evidence type="ECO:0000256" key="6">
    <source>
        <dbReference type="ARBA" id="ARBA00022989"/>
    </source>
</evidence>
<dbReference type="OrthoDB" id="9810759at2"/>
<protein>
    <submittedName>
        <fullName evidence="11">Potassium/proton antiporter</fullName>
    </submittedName>
</protein>
<dbReference type="InterPro" id="IPR036721">
    <property type="entry name" value="RCK_C_sf"/>
</dbReference>
<name>A0A428N973_9BACI</name>
<keyword evidence="3" id="KW-0050">Antiport</keyword>
<keyword evidence="5 9" id="KW-0812">Transmembrane</keyword>
<dbReference type="NCBIfam" id="NF003715">
    <property type="entry name" value="PRK05326.1-2"/>
    <property type="match status" value="1"/>
</dbReference>
<evidence type="ECO:0000256" key="8">
    <source>
        <dbReference type="ARBA" id="ARBA00023136"/>
    </source>
</evidence>
<keyword evidence="7" id="KW-0406">Ion transport</keyword>
<feature type="transmembrane region" description="Helical" evidence="9">
    <location>
        <begin position="91"/>
        <end position="113"/>
    </location>
</feature>
<dbReference type="Pfam" id="PF00999">
    <property type="entry name" value="Na_H_Exchanger"/>
    <property type="match status" value="1"/>
</dbReference>
<dbReference type="Gene3D" id="3.30.70.1450">
    <property type="entry name" value="Regulator of K+ conductance, C-terminal domain"/>
    <property type="match status" value="1"/>
</dbReference>
<dbReference type="GO" id="GO:0015297">
    <property type="term" value="F:antiporter activity"/>
    <property type="evidence" value="ECO:0007669"/>
    <property type="project" value="UniProtKB-KW"/>
</dbReference>
<dbReference type="AlphaFoldDB" id="A0A428N973"/>
<evidence type="ECO:0000256" key="7">
    <source>
        <dbReference type="ARBA" id="ARBA00023065"/>
    </source>
</evidence>
<dbReference type="SUPFAM" id="SSF116726">
    <property type="entry name" value="TrkA C-terminal domain-like"/>
    <property type="match status" value="1"/>
</dbReference>
<evidence type="ECO:0000313" key="12">
    <source>
        <dbReference type="Proteomes" id="UP000275076"/>
    </source>
</evidence>
<dbReference type="GO" id="GO:0005886">
    <property type="term" value="C:plasma membrane"/>
    <property type="evidence" value="ECO:0007669"/>
    <property type="project" value="UniProtKB-SubCell"/>
</dbReference>
<gene>
    <name evidence="11" type="ORF">D7Z54_03650</name>
</gene>
<feature type="transmembrane region" description="Helical" evidence="9">
    <location>
        <begin position="338"/>
        <end position="358"/>
    </location>
</feature>
<feature type="transmembrane region" description="Helical" evidence="9">
    <location>
        <begin position="246"/>
        <end position="263"/>
    </location>
</feature>
<feature type="transmembrane region" description="Helical" evidence="9">
    <location>
        <begin position="63"/>
        <end position="79"/>
    </location>
</feature>
<dbReference type="PROSITE" id="PS51202">
    <property type="entry name" value="RCK_C"/>
    <property type="match status" value="1"/>
</dbReference>